<feature type="domain" description="Flagellar basal-body/hook protein C-terminal" evidence="8">
    <location>
        <begin position="667"/>
        <end position="703"/>
    </location>
</feature>
<dbReference type="PROSITE" id="PS00588">
    <property type="entry name" value="FLAGELLA_BB_ROD"/>
    <property type="match status" value="1"/>
</dbReference>
<sequence length="705" mass="72500">MSLNAILNNANSGLATAQAQLRIVSDNVANVNTKGYVRKIADQQSLTSQGTGSGVEIGRVRLATDRFLQAASLSANADAGRYEARSELYDRIQSLFGDPGSTTGFFSSIDGVFAAFATVAEDAPSSPRRQEALFKAEALLGDAARVAGQIQSTREDADSRIGTAVERVNGLLRDIDALNVEIARATALNADASGAQGAQAMLVAELGSLLDVRSAGMGNGGISLRTGGGALLVGPGAATLEYQRAGKVTPETVFNEVLITEPGGQLRPLTDLITTGEIKGLLELRDVDAPETAERLAELLTHLADELNRAHNAHSAVPAPNSLTGRNIGQSLEAALGGFTGSTTVAVTNSAGLVQARADIVFSGASITVNGAAATPANFLTVLNAQLGAAGTASFANGVLAIEASAGNGVVVADDPANPSKNRADRGFSHFFGLNDLVQSGRPALYETGLTGTSPHGFTAGQTVRFRLSDDRGSKLRDVTFTVPAGATVENLRTALNDPITGIGRYGSFSLSAAGELTFQGNGDPAPTLKTLDDQTAQVPSGVSFTRLFGVGAGVRATRADSFTVRSDVRQNAAKLALAEFDFTAAVGSRGLLSGDGRGATALADAGNRSTAFQAAGGGRASTQTVSRYAAELSGTIGGKAASSKSRADSAVAVRTEATARQTAFEGVNLDEELVLLTTYQQAFNASARLIQASRELYDTLLGMI</sequence>
<evidence type="ECO:0000256" key="6">
    <source>
        <dbReference type="ARBA" id="ARBA00023143"/>
    </source>
</evidence>
<dbReference type="SUPFAM" id="SSF64518">
    <property type="entry name" value="Phase 1 flagellin"/>
    <property type="match status" value="1"/>
</dbReference>
<evidence type="ECO:0000256" key="2">
    <source>
        <dbReference type="ARBA" id="ARBA00004613"/>
    </source>
</evidence>
<dbReference type="Pfam" id="PF00460">
    <property type="entry name" value="Flg_bb_rod"/>
    <property type="match status" value="1"/>
</dbReference>
<dbReference type="Pfam" id="PF06429">
    <property type="entry name" value="Flg_bbr_C"/>
    <property type="match status" value="1"/>
</dbReference>
<comment type="caution">
    <text evidence="10">The sequence shown here is derived from an EMBL/GenBank/DDBJ whole genome shotgun (WGS) entry which is preliminary data.</text>
</comment>
<dbReference type="PANTHER" id="PTHR30033">
    <property type="entry name" value="FLAGELLAR HOOK-ASSOCIATED PROTEIN 1"/>
    <property type="match status" value="1"/>
</dbReference>
<proteinExistence type="inferred from homology"/>
<feature type="domain" description="Flagellar basal body rod protein N-terminal" evidence="7">
    <location>
        <begin position="7"/>
        <end position="36"/>
    </location>
</feature>
<evidence type="ECO:0000256" key="4">
    <source>
        <dbReference type="ARBA" id="ARBA00016244"/>
    </source>
</evidence>
<evidence type="ECO:0000259" key="9">
    <source>
        <dbReference type="Pfam" id="PF22638"/>
    </source>
</evidence>
<name>A0A7W9CLA0_9CAUL</name>
<evidence type="ECO:0000259" key="7">
    <source>
        <dbReference type="Pfam" id="PF00460"/>
    </source>
</evidence>
<dbReference type="EMBL" id="JACHOR010000006">
    <property type="protein sequence ID" value="MBB5747513.1"/>
    <property type="molecule type" value="Genomic_DNA"/>
</dbReference>
<keyword evidence="6" id="KW-0975">Bacterial flagellum</keyword>
<keyword evidence="10" id="KW-0282">Flagellum</keyword>
<dbReference type="GO" id="GO:0009424">
    <property type="term" value="C:bacterial-type flagellum hook"/>
    <property type="evidence" value="ECO:0007669"/>
    <property type="project" value="InterPro"/>
</dbReference>
<organism evidence="10 11">
    <name type="scientific">Brevundimonas variabilis</name>
    <dbReference type="NCBI Taxonomy" id="74312"/>
    <lineage>
        <taxon>Bacteria</taxon>
        <taxon>Pseudomonadati</taxon>
        <taxon>Pseudomonadota</taxon>
        <taxon>Alphaproteobacteria</taxon>
        <taxon>Caulobacterales</taxon>
        <taxon>Caulobacteraceae</taxon>
        <taxon>Brevundimonas</taxon>
    </lineage>
</organism>
<protein>
    <recommendedName>
        <fullName evidence="4">Flagellar hook-associated protein 1</fullName>
    </recommendedName>
</protein>
<dbReference type="GO" id="GO:0005576">
    <property type="term" value="C:extracellular region"/>
    <property type="evidence" value="ECO:0007669"/>
    <property type="project" value="UniProtKB-SubCell"/>
</dbReference>
<evidence type="ECO:0000259" key="8">
    <source>
        <dbReference type="Pfam" id="PF06429"/>
    </source>
</evidence>
<dbReference type="PRINTS" id="PR01005">
    <property type="entry name" value="FLGHOOKAP1"/>
</dbReference>
<feature type="domain" description="Flagellar hook-associated protein FlgK helical" evidence="9">
    <location>
        <begin position="90"/>
        <end position="313"/>
    </location>
</feature>
<keyword evidence="10" id="KW-0969">Cilium</keyword>
<keyword evidence="5" id="KW-0964">Secreted</keyword>
<gene>
    <name evidence="10" type="ORF">GGR13_003141</name>
</gene>
<evidence type="ECO:0000256" key="5">
    <source>
        <dbReference type="ARBA" id="ARBA00022525"/>
    </source>
</evidence>
<dbReference type="InterPro" id="IPR019776">
    <property type="entry name" value="Flagellar_basal_body_rod_CS"/>
</dbReference>
<dbReference type="Proteomes" id="UP000545037">
    <property type="component" value="Unassembled WGS sequence"/>
</dbReference>
<comment type="similarity">
    <text evidence="3">Belongs to the flagella basal body rod proteins family.</text>
</comment>
<keyword evidence="10" id="KW-0966">Cell projection</keyword>
<dbReference type="PANTHER" id="PTHR30033:SF2">
    <property type="entry name" value="FLAGELLAR HOOK PROTEIN"/>
    <property type="match status" value="1"/>
</dbReference>
<comment type="subcellular location">
    <subcellularLocation>
        <location evidence="1">Bacterial flagellum basal body</location>
    </subcellularLocation>
    <subcellularLocation>
        <location evidence="2">Secreted</location>
    </subcellularLocation>
</comment>
<dbReference type="NCBIfam" id="TIGR02492">
    <property type="entry name" value="flgK_ends"/>
    <property type="match status" value="1"/>
</dbReference>
<dbReference type="RefSeq" id="WP_183214510.1">
    <property type="nucleotide sequence ID" value="NZ_JACHOR010000006.1"/>
</dbReference>
<dbReference type="InterPro" id="IPR001444">
    <property type="entry name" value="Flag_bb_rod_N"/>
</dbReference>
<evidence type="ECO:0000313" key="11">
    <source>
        <dbReference type="Proteomes" id="UP000545037"/>
    </source>
</evidence>
<dbReference type="InterPro" id="IPR010930">
    <property type="entry name" value="Flg_bb/hook_C_dom"/>
</dbReference>
<dbReference type="InterPro" id="IPR002371">
    <property type="entry name" value="FlgK"/>
</dbReference>
<dbReference type="Pfam" id="PF22638">
    <property type="entry name" value="FlgK_D1"/>
    <property type="match status" value="1"/>
</dbReference>
<dbReference type="AlphaFoldDB" id="A0A7W9CLA0"/>
<dbReference type="GO" id="GO:0005198">
    <property type="term" value="F:structural molecule activity"/>
    <property type="evidence" value="ECO:0007669"/>
    <property type="project" value="InterPro"/>
</dbReference>
<dbReference type="InterPro" id="IPR053927">
    <property type="entry name" value="FlgK_helical"/>
</dbReference>
<reference evidence="10 11" key="1">
    <citation type="submission" date="2020-08" db="EMBL/GenBank/DDBJ databases">
        <title>Genomic Encyclopedia of Type Strains, Phase IV (KMG-IV): sequencing the most valuable type-strain genomes for metagenomic binning, comparative biology and taxonomic classification.</title>
        <authorList>
            <person name="Goeker M."/>
        </authorList>
    </citation>
    <scope>NUCLEOTIDE SEQUENCE [LARGE SCALE GENOMIC DNA]</scope>
    <source>
        <strain evidence="10 11">DSM 4737</strain>
    </source>
</reference>
<evidence type="ECO:0000256" key="3">
    <source>
        <dbReference type="ARBA" id="ARBA00009677"/>
    </source>
</evidence>
<evidence type="ECO:0000256" key="1">
    <source>
        <dbReference type="ARBA" id="ARBA00004117"/>
    </source>
</evidence>
<evidence type="ECO:0000313" key="10">
    <source>
        <dbReference type="EMBL" id="MBB5747513.1"/>
    </source>
</evidence>
<accession>A0A7W9CLA0</accession>
<dbReference type="GO" id="GO:0044780">
    <property type="term" value="P:bacterial-type flagellum assembly"/>
    <property type="evidence" value="ECO:0007669"/>
    <property type="project" value="InterPro"/>
</dbReference>
<dbReference type="GO" id="GO:0009425">
    <property type="term" value="C:bacterial-type flagellum basal body"/>
    <property type="evidence" value="ECO:0007669"/>
    <property type="project" value="UniProtKB-SubCell"/>
</dbReference>
<keyword evidence="11" id="KW-1185">Reference proteome</keyword>